<dbReference type="InterPro" id="IPR001969">
    <property type="entry name" value="Aspartic_peptidase_AS"/>
</dbReference>
<dbReference type="Gene3D" id="2.40.70.10">
    <property type="entry name" value="Acid Proteases"/>
    <property type="match status" value="2"/>
</dbReference>
<comment type="similarity">
    <text evidence="1">Belongs to the peptidase A1 family.</text>
</comment>
<dbReference type="Proteomes" id="UP001161247">
    <property type="component" value="Chromosome 7"/>
</dbReference>
<dbReference type="InterPro" id="IPR021109">
    <property type="entry name" value="Peptidase_aspartic_dom_sf"/>
</dbReference>
<feature type="chain" id="PRO_5043976328" evidence="4">
    <location>
        <begin position="26"/>
        <end position="462"/>
    </location>
</feature>
<gene>
    <name evidence="6" type="ORF">OLC1_LOCUS20576</name>
</gene>
<keyword evidence="2" id="KW-0645">Protease</keyword>
<feature type="signal peptide" evidence="4">
    <location>
        <begin position="1"/>
        <end position="25"/>
    </location>
</feature>
<dbReference type="PANTHER" id="PTHR47967">
    <property type="entry name" value="OS07G0603500 PROTEIN-RELATED"/>
    <property type="match status" value="1"/>
</dbReference>
<evidence type="ECO:0000256" key="4">
    <source>
        <dbReference type="SAM" id="SignalP"/>
    </source>
</evidence>
<evidence type="ECO:0000313" key="7">
    <source>
        <dbReference type="Proteomes" id="UP001161247"/>
    </source>
</evidence>
<dbReference type="InterPro" id="IPR033121">
    <property type="entry name" value="PEPTIDASE_A1"/>
</dbReference>
<feature type="domain" description="Peptidase A1" evidence="5">
    <location>
        <begin position="121"/>
        <end position="458"/>
    </location>
</feature>
<evidence type="ECO:0000259" key="5">
    <source>
        <dbReference type="PROSITE" id="PS51767"/>
    </source>
</evidence>
<evidence type="ECO:0000256" key="2">
    <source>
        <dbReference type="ARBA" id="ARBA00022670"/>
    </source>
</evidence>
<dbReference type="InterPro" id="IPR032861">
    <property type="entry name" value="TAXi_N"/>
</dbReference>
<evidence type="ECO:0000256" key="3">
    <source>
        <dbReference type="ARBA" id="ARBA00022801"/>
    </source>
</evidence>
<dbReference type="EMBL" id="OX459124">
    <property type="protein sequence ID" value="CAI9113605.1"/>
    <property type="molecule type" value="Genomic_DNA"/>
</dbReference>
<dbReference type="Pfam" id="PF14543">
    <property type="entry name" value="TAXi_N"/>
    <property type="match status" value="1"/>
</dbReference>
<dbReference type="Pfam" id="PF14541">
    <property type="entry name" value="TAXi_C"/>
    <property type="match status" value="1"/>
</dbReference>
<dbReference type="PROSITE" id="PS00141">
    <property type="entry name" value="ASP_PROTEASE"/>
    <property type="match status" value="1"/>
</dbReference>
<dbReference type="GO" id="GO:0004190">
    <property type="term" value="F:aspartic-type endopeptidase activity"/>
    <property type="evidence" value="ECO:0007669"/>
    <property type="project" value="InterPro"/>
</dbReference>
<sequence length="462" mass="50834">MELLNLKLTFMLFLFFSSIVKYSVSLQYVHNNKTSINNASAVISLPLFPYASILKQHQHHLNYTELVQSRLASDAARINSINSIIQYKIHHGNFSGNNTKAFQQAGISPGTPVFPNYAGVYLVRIGVGRPEKQAFLMVDTGNSLTWIQCQQCTHCFRQFGPRFDPYRSSTFATLPCSSRQCNSFPKKFKQCSGQFCGYDISYSDGTYTAGILATETLNFNGFPIKGVVIGCGLDMNTPGLGDSAGPLGLGAGPESFPSQIRASTFSYCLVDMDSKNQFSTLEFNSAPPRDSVFVPMIRNPKIAAGHYYVGLTGISVGGKLLPIPRATFQIDGNGNGGVILDTGSTHTHLPKQAYEPLMNAIWERTRGISRDKTDSTCFLINCARDYERFPDVGLVFGNGKTVLVARKNYLRLDRGSGGGTRFCSYFWETKGSLSVIGMAQQQGIRITYDLAIKRIGFSPNKC</sequence>
<evidence type="ECO:0000256" key="1">
    <source>
        <dbReference type="ARBA" id="ARBA00007447"/>
    </source>
</evidence>
<proteinExistence type="inferred from homology"/>
<evidence type="ECO:0000313" key="6">
    <source>
        <dbReference type="EMBL" id="CAI9113605.1"/>
    </source>
</evidence>
<keyword evidence="7" id="KW-1185">Reference proteome</keyword>
<accession>A0AAV1E3J7</accession>
<dbReference type="InterPro" id="IPR051708">
    <property type="entry name" value="Plant_Aspart_Prot_A1"/>
</dbReference>
<dbReference type="PROSITE" id="PS51767">
    <property type="entry name" value="PEPTIDASE_A1"/>
    <property type="match status" value="1"/>
</dbReference>
<keyword evidence="3" id="KW-0378">Hydrolase</keyword>
<dbReference type="GO" id="GO:0006508">
    <property type="term" value="P:proteolysis"/>
    <property type="evidence" value="ECO:0007669"/>
    <property type="project" value="UniProtKB-KW"/>
</dbReference>
<dbReference type="SUPFAM" id="SSF50630">
    <property type="entry name" value="Acid proteases"/>
    <property type="match status" value="1"/>
</dbReference>
<keyword evidence="4" id="KW-0732">Signal</keyword>
<organism evidence="6 7">
    <name type="scientific">Oldenlandia corymbosa var. corymbosa</name>
    <dbReference type="NCBI Taxonomy" id="529605"/>
    <lineage>
        <taxon>Eukaryota</taxon>
        <taxon>Viridiplantae</taxon>
        <taxon>Streptophyta</taxon>
        <taxon>Embryophyta</taxon>
        <taxon>Tracheophyta</taxon>
        <taxon>Spermatophyta</taxon>
        <taxon>Magnoliopsida</taxon>
        <taxon>eudicotyledons</taxon>
        <taxon>Gunneridae</taxon>
        <taxon>Pentapetalae</taxon>
        <taxon>asterids</taxon>
        <taxon>lamiids</taxon>
        <taxon>Gentianales</taxon>
        <taxon>Rubiaceae</taxon>
        <taxon>Rubioideae</taxon>
        <taxon>Spermacoceae</taxon>
        <taxon>Hedyotis-Oldenlandia complex</taxon>
        <taxon>Oldenlandia</taxon>
    </lineage>
</organism>
<protein>
    <submittedName>
        <fullName evidence="6">OLC1v1014238C1</fullName>
    </submittedName>
</protein>
<reference evidence="6" key="1">
    <citation type="submission" date="2023-03" db="EMBL/GenBank/DDBJ databases">
        <authorList>
            <person name="Julca I."/>
        </authorList>
    </citation>
    <scope>NUCLEOTIDE SEQUENCE</scope>
</reference>
<dbReference type="AlphaFoldDB" id="A0AAV1E3J7"/>
<dbReference type="InterPro" id="IPR032799">
    <property type="entry name" value="TAXi_C"/>
</dbReference>
<name>A0AAV1E3J7_OLDCO</name>